<feature type="non-terminal residue" evidence="2">
    <location>
        <position position="1"/>
    </location>
</feature>
<dbReference type="Pfam" id="PF04520">
    <property type="entry name" value="Senescence_reg"/>
    <property type="match status" value="1"/>
</dbReference>
<comment type="caution">
    <text evidence="2">The sequence shown here is derived from an EMBL/GenBank/DDBJ whole genome shotgun (WGS) entry which is preliminary data.</text>
</comment>
<organism evidence="2 3">
    <name type="scientific">Juglans regia</name>
    <name type="common">English walnut</name>
    <dbReference type="NCBI Taxonomy" id="51240"/>
    <lineage>
        <taxon>Eukaryota</taxon>
        <taxon>Viridiplantae</taxon>
        <taxon>Streptophyta</taxon>
        <taxon>Embryophyta</taxon>
        <taxon>Tracheophyta</taxon>
        <taxon>Spermatophyta</taxon>
        <taxon>Magnoliopsida</taxon>
        <taxon>eudicotyledons</taxon>
        <taxon>Gunneridae</taxon>
        <taxon>Pentapetalae</taxon>
        <taxon>rosids</taxon>
        <taxon>fabids</taxon>
        <taxon>Fagales</taxon>
        <taxon>Juglandaceae</taxon>
        <taxon>Juglans</taxon>
    </lineage>
</organism>
<comment type="similarity">
    <text evidence="1">Belongs to the senescence regulator S40 family.</text>
</comment>
<dbReference type="EMBL" id="LIHL02000004">
    <property type="protein sequence ID" value="KAF5473536.1"/>
    <property type="molecule type" value="Genomic_DNA"/>
</dbReference>
<evidence type="ECO:0008006" key="4">
    <source>
        <dbReference type="Google" id="ProtNLM"/>
    </source>
</evidence>
<dbReference type="InterPro" id="IPR007608">
    <property type="entry name" value="Senescence_reg_S40"/>
</dbReference>
<evidence type="ECO:0000313" key="3">
    <source>
        <dbReference type="Proteomes" id="UP000619265"/>
    </source>
</evidence>
<name>A0A833XYB0_JUGRE</name>
<protein>
    <recommendedName>
        <fullName evidence="4">Senescence regulator S40</fullName>
    </recommendedName>
</protein>
<dbReference type="AlphaFoldDB" id="A0A833XYB0"/>
<evidence type="ECO:0000256" key="1">
    <source>
        <dbReference type="ARBA" id="ARBA00034773"/>
    </source>
</evidence>
<reference evidence="2" key="2">
    <citation type="submission" date="2020-03" db="EMBL/GenBank/DDBJ databases">
        <title>Walnut 2.0.</title>
        <authorList>
            <person name="Marrano A."/>
            <person name="Britton M."/>
            <person name="Zimin A.V."/>
            <person name="Zaini P.A."/>
            <person name="Workman R."/>
            <person name="Puiu D."/>
            <person name="Bianco L."/>
            <person name="Allen B.J."/>
            <person name="Troggio M."/>
            <person name="Leslie C.A."/>
            <person name="Timp W."/>
            <person name="Dendekar A."/>
            <person name="Salzberg S.L."/>
            <person name="Neale D.B."/>
        </authorList>
    </citation>
    <scope>NUCLEOTIDE SEQUENCE</scope>
    <source>
        <tissue evidence="2">Leaves</tissue>
    </source>
</reference>
<sequence>LHFFPTLIPVPVHLPLLPPLHSATLRHISSPLPPSLSFCYLANLSDPIKMEFTRHHHRRSPSSDRFLGVFSLPTPSSTESPGEHELNEAEVFWTADFTEPNRSDTHHDHHRRLNFGQSMESGILSVLPEAHRLRYQALREGPVLCRKPSISSTSLSSSKAIPSIPRPPEREYLHHHQSAPMKVPVLSNATAKRSNVLLLEVEDDDGEDAEMLPPHEIVARGSGVSPKTTFSVLEGVGRTLKGRDLRQVRNAIWRKTGFLD</sequence>
<proteinExistence type="inferred from homology"/>
<reference evidence="2" key="1">
    <citation type="submission" date="2015-10" db="EMBL/GenBank/DDBJ databases">
        <authorList>
            <person name="Martinez-Garcia P.J."/>
            <person name="Crepeau M.W."/>
            <person name="Puiu D."/>
            <person name="Gonzalez-Ibeas D."/>
            <person name="Whalen J."/>
            <person name="Stevens K."/>
            <person name="Paul R."/>
            <person name="Butterfield T."/>
            <person name="Britton M."/>
            <person name="Reagan R."/>
            <person name="Chakraborty S."/>
            <person name="Walawage S.L."/>
            <person name="Vasquez-Gross H.A."/>
            <person name="Cardeno C."/>
            <person name="Famula R."/>
            <person name="Pratt K."/>
            <person name="Kuruganti S."/>
            <person name="Aradhya M.K."/>
            <person name="Leslie C.A."/>
            <person name="Dandekar A.M."/>
            <person name="Salzberg S.L."/>
            <person name="Wegrzyn J.L."/>
            <person name="Langley C.H."/>
            <person name="Neale D.B."/>
        </authorList>
    </citation>
    <scope>NUCLEOTIDE SEQUENCE</scope>
    <source>
        <tissue evidence="2">Leaves</tissue>
    </source>
</reference>
<dbReference type="Proteomes" id="UP000619265">
    <property type="component" value="Unassembled WGS sequence"/>
</dbReference>
<dbReference type="Gramene" id="Jr04_21360_p1">
    <property type="protein sequence ID" value="cds.Jr04_21360_p1"/>
    <property type="gene ID" value="Jr04_21360"/>
</dbReference>
<dbReference type="GO" id="GO:0010150">
    <property type="term" value="P:leaf senescence"/>
    <property type="evidence" value="ECO:0007669"/>
    <property type="project" value="UniProtKB-ARBA"/>
</dbReference>
<dbReference type="PANTHER" id="PTHR33083:SF116">
    <property type="entry name" value="OS04G0413900 PROTEIN"/>
    <property type="match status" value="1"/>
</dbReference>
<evidence type="ECO:0000313" key="2">
    <source>
        <dbReference type="EMBL" id="KAF5473536.1"/>
    </source>
</evidence>
<gene>
    <name evidence="2" type="ORF">F2P56_010140</name>
</gene>
<dbReference type="PANTHER" id="PTHR33083">
    <property type="entry name" value="EXPRESSED PROTEIN"/>
    <property type="match status" value="1"/>
</dbReference>
<accession>A0A833XYB0</accession>